<dbReference type="Pfam" id="PF22725">
    <property type="entry name" value="GFO_IDH_MocA_C3"/>
    <property type="match status" value="1"/>
</dbReference>
<feature type="domain" description="GFO/IDH/MocA-like oxidoreductase" evidence="2">
    <location>
        <begin position="130"/>
        <end position="265"/>
    </location>
</feature>
<evidence type="ECO:0000259" key="2">
    <source>
        <dbReference type="Pfam" id="PF22725"/>
    </source>
</evidence>
<comment type="caution">
    <text evidence="3">The sequence shown here is derived from an EMBL/GenBank/DDBJ whole genome shotgun (WGS) entry which is preliminary data.</text>
</comment>
<name>A0A2W5PYC1_RHOSU</name>
<dbReference type="InterPro" id="IPR051450">
    <property type="entry name" value="Gfo/Idh/MocA_Oxidoreductases"/>
</dbReference>
<dbReference type="EMBL" id="QFPW01000016">
    <property type="protein sequence ID" value="PZQ47483.1"/>
    <property type="molecule type" value="Genomic_DNA"/>
</dbReference>
<reference evidence="3 4" key="1">
    <citation type="submission" date="2017-08" db="EMBL/GenBank/DDBJ databases">
        <title>Infants hospitalized years apart are colonized by the same room-sourced microbial strains.</title>
        <authorList>
            <person name="Brooks B."/>
            <person name="Olm M.R."/>
            <person name="Firek B.A."/>
            <person name="Baker R."/>
            <person name="Thomas B.C."/>
            <person name="Morowitz M.J."/>
            <person name="Banfield J.F."/>
        </authorList>
    </citation>
    <scope>NUCLEOTIDE SEQUENCE [LARGE SCALE GENOMIC DNA]</scope>
    <source>
        <strain evidence="3">S2_005_002_R2_34</strain>
    </source>
</reference>
<dbReference type="AlphaFoldDB" id="A0A2W5PYC1"/>
<dbReference type="SUPFAM" id="SSF55347">
    <property type="entry name" value="Glyceraldehyde-3-phosphate dehydrogenase-like, C-terminal domain"/>
    <property type="match status" value="1"/>
</dbReference>
<dbReference type="Proteomes" id="UP000249185">
    <property type="component" value="Unassembled WGS sequence"/>
</dbReference>
<dbReference type="GO" id="GO:0000166">
    <property type="term" value="F:nucleotide binding"/>
    <property type="evidence" value="ECO:0007669"/>
    <property type="project" value="InterPro"/>
</dbReference>
<dbReference type="Pfam" id="PF01408">
    <property type="entry name" value="GFO_IDH_MocA"/>
    <property type="match status" value="1"/>
</dbReference>
<sequence length="345" mass="36736">MATKVRIAVMGAGLIGKRHAMHVKASPDAALAGVIDPTPVGEAVALEYGAPWFRSLDEMLAADRPDGVIVATPNQVHVENGLACVAAGLPALVEKPLSIDVAGATRLVEAAEAAGVPLLTGHHRRHNLMMQKAKEIIDSGAIGRPVVANAMFWLRKPDDYFDVAWRRETGAGPVFLNLIHDVDNLRYLLGEVVAVSARESNAVRGNAVEETSVILLEFASGVLATASVCDATVAPWSWEMTTGENPAYPRADGEHCYLIGGTDGSLALPRLDLRTNKGTPGWYQPFELVRPGIPDEDPLARQVAQFAAVIRGEAEPLVSGREGLETLRVIAAVKQATETGQRVAI</sequence>
<dbReference type="Gene3D" id="3.30.360.10">
    <property type="entry name" value="Dihydrodipicolinate Reductase, domain 2"/>
    <property type="match status" value="1"/>
</dbReference>
<dbReference type="PANTHER" id="PTHR43377:SF8">
    <property type="entry name" value="BLR3664 PROTEIN"/>
    <property type="match status" value="1"/>
</dbReference>
<dbReference type="Gene3D" id="3.40.50.720">
    <property type="entry name" value="NAD(P)-binding Rossmann-like Domain"/>
    <property type="match status" value="1"/>
</dbReference>
<accession>A0A2W5PYC1</accession>
<dbReference type="SUPFAM" id="SSF51735">
    <property type="entry name" value="NAD(P)-binding Rossmann-fold domains"/>
    <property type="match status" value="1"/>
</dbReference>
<dbReference type="InterPro" id="IPR000683">
    <property type="entry name" value="Gfo/Idh/MocA-like_OxRdtase_N"/>
</dbReference>
<evidence type="ECO:0000313" key="4">
    <source>
        <dbReference type="Proteomes" id="UP000249185"/>
    </source>
</evidence>
<evidence type="ECO:0000259" key="1">
    <source>
        <dbReference type="Pfam" id="PF01408"/>
    </source>
</evidence>
<dbReference type="PANTHER" id="PTHR43377">
    <property type="entry name" value="BILIVERDIN REDUCTASE A"/>
    <property type="match status" value="1"/>
</dbReference>
<feature type="domain" description="Gfo/Idh/MocA-like oxidoreductase N-terminal" evidence="1">
    <location>
        <begin position="5"/>
        <end position="122"/>
    </location>
</feature>
<organism evidence="3 4">
    <name type="scientific">Rhodovulum sulfidophilum</name>
    <name type="common">Rhodobacter sulfidophilus</name>
    <dbReference type="NCBI Taxonomy" id="35806"/>
    <lineage>
        <taxon>Bacteria</taxon>
        <taxon>Pseudomonadati</taxon>
        <taxon>Pseudomonadota</taxon>
        <taxon>Alphaproteobacteria</taxon>
        <taxon>Rhodobacterales</taxon>
        <taxon>Paracoccaceae</taxon>
        <taxon>Rhodovulum</taxon>
    </lineage>
</organism>
<dbReference type="InterPro" id="IPR055170">
    <property type="entry name" value="GFO_IDH_MocA-like_dom"/>
</dbReference>
<protein>
    <submittedName>
        <fullName evidence="3">Oxidoreductase</fullName>
    </submittedName>
</protein>
<dbReference type="InterPro" id="IPR036291">
    <property type="entry name" value="NAD(P)-bd_dom_sf"/>
</dbReference>
<evidence type="ECO:0000313" key="3">
    <source>
        <dbReference type="EMBL" id="PZQ47483.1"/>
    </source>
</evidence>
<gene>
    <name evidence="3" type="ORF">DI556_16655</name>
</gene>
<proteinExistence type="predicted"/>